<keyword evidence="5" id="KW-1185">Reference proteome</keyword>
<accession>A0ABT8M8S0</accession>
<keyword evidence="1" id="KW-0175">Coiled coil</keyword>
<proteinExistence type="predicted"/>
<dbReference type="InterPro" id="IPR025403">
    <property type="entry name" value="TgpA-like_C"/>
</dbReference>
<dbReference type="Proteomes" id="UP001168338">
    <property type="component" value="Unassembled WGS sequence"/>
</dbReference>
<dbReference type="Pfam" id="PF13559">
    <property type="entry name" value="DUF4129"/>
    <property type="match status" value="1"/>
</dbReference>
<name>A0ABT8M8S0_9EURY</name>
<comment type="caution">
    <text evidence="4">The sequence shown here is derived from an EMBL/GenBank/DDBJ whole genome shotgun (WGS) entry which is preliminary data.</text>
</comment>
<dbReference type="RefSeq" id="WP_301663410.1">
    <property type="nucleotide sequence ID" value="NZ_VCYH01000003.1"/>
</dbReference>
<keyword evidence="2" id="KW-0472">Membrane</keyword>
<keyword evidence="2" id="KW-1133">Transmembrane helix</keyword>
<evidence type="ECO:0000256" key="2">
    <source>
        <dbReference type="SAM" id="Phobius"/>
    </source>
</evidence>
<feature type="domain" description="Protein-glutamine gamma-glutamyltransferase-like C-terminal" evidence="3">
    <location>
        <begin position="496"/>
        <end position="562"/>
    </location>
</feature>
<reference evidence="4" key="1">
    <citation type="submission" date="2019-05" db="EMBL/GenBank/DDBJ databases">
        <title>Methanoculleus sp. FWC-SCC1, a methanogenic archaeon isolated from deep marine cold seep.</title>
        <authorList>
            <person name="Chen Y.-W."/>
            <person name="Chen S.-C."/>
            <person name="Teng N.-H."/>
            <person name="Lai M.-C."/>
        </authorList>
    </citation>
    <scope>NUCLEOTIDE SEQUENCE</scope>
    <source>
        <strain evidence="4">FWC-SCC1</strain>
    </source>
</reference>
<keyword evidence="2" id="KW-0812">Transmembrane</keyword>
<evidence type="ECO:0000256" key="1">
    <source>
        <dbReference type="SAM" id="Coils"/>
    </source>
</evidence>
<organism evidence="4 5">
    <name type="scientific">Methanoculleus frigidifontis</name>
    <dbReference type="NCBI Taxonomy" id="2584085"/>
    <lineage>
        <taxon>Archaea</taxon>
        <taxon>Methanobacteriati</taxon>
        <taxon>Methanobacteriota</taxon>
        <taxon>Stenosarchaea group</taxon>
        <taxon>Methanomicrobia</taxon>
        <taxon>Methanomicrobiales</taxon>
        <taxon>Methanomicrobiaceae</taxon>
        <taxon>Methanoculleus</taxon>
    </lineage>
</organism>
<dbReference type="InterPro" id="IPR013783">
    <property type="entry name" value="Ig-like_fold"/>
</dbReference>
<feature type="transmembrane region" description="Helical" evidence="2">
    <location>
        <begin position="418"/>
        <end position="436"/>
    </location>
</feature>
<protein>
    <submittedName>
        <fullName evidence="4">DUF4129 domain-containing protein</fullName>
    </submittedName>
</protein>
<sequence length="574" mass="63204">MKKRAAWILLAIPALIFLIFIAQYAASPVLYTVKDDSVTSSHQNPEALKQISREQSETVLPLMSEILGSTGTLVLNIKLKDFDSAERDLKEYMERSRQLDRMVINLDMSETELAEFRRNNQKNVQSLEELLNDTRRFDELQSLEIRYRDENRPELLYSVMYEGETLRSRVAENFKGYQSRSDAMVNTSTKFELDTAAYEESVEDFEEIVAAIDAEQETRSTTTHAPATPYRLSIAVTPDHGVYRDRLLIAGNLTGRTIAGQNITLFIDSKTWTTTTTDDGGGYKAAFAIDRIRAGKHLVYAVYGSTYSDVVTFSVLPLDTALTLAVTEGTASGNRTFSGNLTAAGMPVAGAPVAITADGKAFLSATTNSAGSYALEGHLEAGTYRVRAVFDAVAFPLNASESETVLIEIAPSLLESPLLISAGILLLTALGAVWYVRRRRQPAPAPEEVSVAETEDEEAPAPVVVERPPVEEEENILATFARLAGEGSISDAVHALYLRLAGSIAVRHRIDGHAAMTPREFLAACRSISCIETLTRFIRRYEAVRYGGAVPDDSERQELVAWFEDLMKEEAGSD</sequence>
<gene>
    <name evidence="4" type="ORF">FGU65_05305</name>
</gene>
<evidence type="ECO:0000259" key="3">
    <source>
        <dbReference type="Pfam" id="PF13559"/>
    </source>
</evidence>
<dbReference type="EMBL" id="VCYH01000003">
    <property type="protein sequence ID" value="MDN7024314.1"/>
    <property type="molecule type" value="Genomic_DNA"/>
</dbReference>
<dbReference type="SUPFAM" id="SSF49478">
    <property type="entry name" value="Cna protein B-type domain"/>
    <property type="match status" value="1"/>
</dbReference>
<evidence type="ECO:0000313" key="4">
    <source>
        <dbReference type="EMBL" id="MDN7024314.1"/>
    </source>
</evidence>
<evidence type="ECO:0000313" key="5">
    <source>
        <dbReference type="Proteomes" id="UP001168338"/>
    </source>
</evidence>
<feature type="coiled-coil region" evidence="1">
    <location>
        <begin position="75"/>
        <end position="133"/>
    </location>
</feature>
<dbReference type="Gene3D" id="2.60.40.10">
    <property type="entry name" value="Immunoglobulins"/>
    <property type="match status" value="1"/>
</dbReference>